<dbReference type="GO" id="GO:0003676">
    <property type="term" value="F:nucleic acid binding"/>
    <property type="evidence" value="ECO:0007669"/>
    <property type="project" value="InterPro"/>
</dbReference>
<dbReference type="GeneID" id="56031269"/>
<dbReference type="RefSeq" id="WP_179171566.1">
    <property type="nucleotide sequence ID" value="NZ_CP058532.1"/>
</dbReference>
<geneLocation type="plasmid" evidence="1 2">
    <name>unnamed3</name>
</geneLocation>
<dbReference type="AlphaFoldDB" id="A0A7D5GES9"/>
<reference evidence="1 2" key="1">
    <citation type="submission" date="2020-07" db="EMBL/GenBank/DDBJ databases">
        <title>Gai3-2, isolated from salt lake.</title>
        <authorList>
            <person name="Cui H."/>
            <person name="Shi X."/>
        </authorList>
    </citation>
    <scope>NUCLEOTIDE SEQUENCE [LARGE SCALE GENOMIC DNA]</scope>
    <source>
        <strain evidence="1 2">Gai3-2</strain>
        <plasmid evidence="1 2">unnamed3</plasmid>
    </source>
</reference>
<evidence type="ECO:0000313" key="1">
    <source>
        <dbReference type="EMBL" id="QLG29992.1"/>
    </source>
</evidence>
<dbReference type="InterPro" id="IPR036397">
    <property type="entry name" value="RNaseH_sf"/>
</dbReference>
<gene>
    <name evidence="1" type="ORF">HUG10_20510</name>
</gene>
<dbReference type="Proteomes" id="UP000509750">
    <property type="component" value="Plasmid unnamed3"/>
</dbReference>
<dbReference type="SUPFAM" id="SSF53098">
    <property type="entry name" value="Ribonuclease H-like"/>
    <property type="match status" value="1"/>
</dbReference>
<dbReference type="InterPro" id="IPR012337">
    <property type="entry name" value="RNaseH-like_sf"/>
</dbReference>
<sequence>MKTVAIDIETTGLAATDEVTVVGLGDDETYEIHYNADGGRTHVDQDEFEWESNDREIELYGWPSEERLLTRLNTAVNRFELNIEGTLLVGFNVDGFDFPMMRTRSMVNDVPWPFSGCQYLDVQNAFKYDLQTKKQDIMGFNKGPLKEFGDYVDANYKASWRKEQIKEAIHEKGFETADVMDFAGENGYDNPTNDQGKQYQIHQLYCELGVLDDHPHDPLGHKSELCVSRWAEGDMESIIQHNLADLKMTLDLVGLLPAYIHESELRTTRL</sequence>
<proteinExistence type="predicted"/>
<evidence type="ECO:0000313" key="2">
    <source>
        <dbReference type="Proteomes" id="UP000509750"/>
    </source>
</evidence>
<accession>A0A7D5GES9</accession>
<dbReference type="Gene3D" id="3.30.420.10">
    <property type="entry name" value="Ribonuclease H-like superfamily/Ribonuclease H"/>
    <property type="match status" value="1"/>
</dbReference>
<organism evidence="1 2">
    <name type="scientific">Halorarum halophilum</name>
    <dbReference type="NCBI Taxonomy" id="2743090"/>
    <lineage>
        <taxon>Archaea</taxon>
        <taxon>Methanobacteriati</taxon>
        <taxon>Methanobacteriota</taxon>
        <taxon>Stenosarchaea group</taxon>
        <taxon>Halobacteria</taxon>
        <taxon>Halobacteriales</taxon>
        <taxon>Haloferacaceae</taxon>
        <taxon>Halorarum</taxon>
    </lineage>
</organism>
<dbReference type="EMBL" id="CP058532">
    <property type="protein sequence ID" value="QLG29992.1"/>
    <property type="molecule type" value="Genomic_DNA"/>
</dbReference>
<dbReference type="OrthoDB" id="318070at2157"/>
<dbReference type="KEGG" id="halg:HUG10_20510"/>
<protein>
    <submittedName>
        <fullName evidence="1">Uncharacterized protein</fullName>
    </submittedName>
</protein>
<keyword evidence="2" id="KW-1185">Reference proteome</keyword>
<name>A0A7D5GES9_9EURY</name>
<keyword evidence="1" id="KW-0614">Plasmid</keyword>